<name>A0A4V6XXA3_POPAL</name>
<feature type="compositionally biased region" description="Polar residues" evidence="9">
    <location>
        <begin position="331"/>
        <end position="340"/>
    </location>
</feature>
<dbReference type="CDD" id="cd01796">
    <property type="entry name" value="Ubl_Ddi1_like"/>
    <property type="match status" value="1"/>
</dbReference>
<dbReference type="PROSITE" id="PS50030">
    <property type="entry name" value="UBA"/>
    <property type="match status" value="1"/>
</dbReference>
<dbReference type="PROSITE" id="PS50053">
    <property type="entry name" value="UBIQUITIN_2"/>
    <property type="match status" value="1"/>
</dbReference>
<keyword evidence="3" id="KW-0813">Transport</keyword>
<gene>
    <name evidence="12" type="ORF">D5086_0000005150</name>
</gene>
<dbReference type="STRING" id="43335.A0A4V6XXA3"/>
<dbReference type="GO" id="GO:0031593">
    <property type="term" value="F:polyubiquitin modification-dependent protein binding"/>
    <property type="evidence" value="ECO:0007669"/>
    <property type="project" value="UniProtKB-ARBA"/>
</dbReference>
<dbReference type="Gene3D" id="1.10.8.10">
    <property type="entry name" value="DNA helicase RuvA subunit, C-terminal domain"/>
    <property type="match status" value="1"/>
</dbReference>
<dbReference type="Pfam" id="PF00627">
    <property type="entry name" value="UBA"/>
    <property type="match status" value="1"/>
</dbReference>
<evidence type="ECO:0000256" key="7">
    <source>
        <dbReference type="ARBA" id="ARBA00022801"/>
    </source>
</evidence>
<dbReference type="GO" id="GO:0015031">
    <property type="term" value="P:protein transport"/>
    <property type="evidence" value="ECO:0007669"/>
    <property type="project" value="UniProtKB-KW"/>
</dbReference>
<dbReference type="PANTHER" id="PTHR12917">
    <property type="entry name" value="ASPARTYL PROTEASE DDI-RELATED"/>
    <property type="match status" value="1"/>
</dbReference>
<evidence type="ECO:0000256" key="3">
    <source>
        <dbReference type="ARBA" id="ARBA00022448"/>
    </source>
</evidence>
<dbReference type="InterPro" id="IPR015940">
    <property type="entry name" value="UBA"/>
</dbReference>
<dbReference type="CDD" id="cd05479">
    <property type="entry name" value="RP_DDI"/>
    <property type="match status" value="1"/>
</dbReference>
<reference evidence="12" key="1">
    <citation type="submission" date="2018-10" db="EMBL/GenBank/DDBJ databases">
        <title>Population genomic analysis revealed the cold adaptation of white poplar.</title>
        <authorList>
            <person name="Liu Y.-J."/>
        </authorList>
    </citation>
    <scope>NUCLEOTIDE SEQUENCE [LARGE SCALE GENOMIC DNA]</scope>
    <source>
        <strain evidence="12">PAL-ZL1</strain>
    </source>
</reference>
<dbReference type="InterPro" id="IPR057273">
    <property type="entry name" value="Ddi1/2_HDD"/>
</dbReference>
<dbReference type="InterPro" id="IPR021109">
    <property type="entry name" value="Peptidase_aspartic_dom_sf"/>
</dbReference>
<dbReference type="EMBL" id="RCHU01000006">
    <property type="protein sequence ID" value="TKS18266.1"/>
    <property type="molecule type" value="Genomic_DNA"/>
</dbReference>
<evidence type="ECO:0000256" key="4">
    <source>
        <dbReference type="ARBA" id="ARBA00022490"/>
    </source>
</evidence>
<dbReference type="CDD" id="cd14309">
    <property type="entry name" value="UBA_scDdi1_like"/>
    <property type="match status" value="1"/>
</dbReference>
<dbReference type="InterPro" id="IPR009060">
    <property type="entry name" value="UBA-like_sf"/>
</dbReference>
<comment type="caution">
    <text evidence="12">The sequence shown here is derived from an EMBL/GenBank/DDBJ whole genome shotgun (WGS) entry which is preliminary data.</text>
</comment>
<dbReference type="SMART" id="SM00213">
    <property type="entry name" value="UBQ"/>
    <property type="match status" value="1"/>
</dbReference>
<evidence type="ECO:0000256" key="6">
    <source>
        <dbReference type="ARBA" id="ARBA00022750"/>
    </source>
</evidence>
<evidence type="ECO:0000259" key="10">
    <source>
        <dbReference type="PROSITE" id="PS50030"/>
    </source>
</evidence>
<protein>
    <submittedName>
        <fullName evidence="12">Ubiquitin family protein</fullName>
    </submittedName>
</protein>
<dbReference type="AlphaFoldDB" id="A0A4V6XXA3"/>
<evidence type="ECO:0000256" key="5">
    <source>
        <dbReference type="ARBA" id="ARBA00022670"/>
    </source>
</evidence>
<feature type="compositionally biased region" description="Polar residues" evidence="9">
    <location>
        <begin position="354"/>
        <end position="364"/>
    </location>
</feature>
<organism evidence="12">
    <name type="scientific">Populus alba</name>
    <name type="common">White poplar</name>
    <dbReference type="NCBI Taxonomy" id="43335"/>
    <lineage>
        <taxon>Eukaryota</taxon>
        <taxon>Viridiplantae</taxon>
        <taxon>Streptophyta</taxon>
        <taxon>Embryophyta</taxon>
        <taxon>Tracheophyta</taxon>
        <taxon>Spermatophyta</taxon>
        <taxon>Magnoliopsida</taxon>
        <taxon>eudicotyledons</taxon>
        <taxon>Gunneridae</taxon>
        <taxon>Pentapetalae</taxon>
        <taxon>rosids</taxon>
        <taxon>fabids</taxon>
        <taxon>Malpighiales</taxon>
        <taxon>Salicaceae</taxon>
        <taxon>Saliceae</taxon>
        <taxon>Populus</taxon>
    </lineage>
</organism>
<dbReference type="Pfam" id="PF09668">
    <property type="entry name" value="Asp_protease"/>
    <property type="match status" value="1"/>
</dbReference>
<evidence type="ECO:0000256" key="9">
    <source>
        <dbReference type="SAM" id="MobiDB-lite"/>
    </source>
</evidence>
<dbReference type="GO" id="GO:0004190">
    <property type="term" value="F:aspartic-type endopeptidase activity"/>
    <property type="evidence" value="ECO:0007669"/>
    <property type="project" value="UniProtKB-KW"/>
</dbReference>
<feature type="domain" description="UBA" evidence="10">
    <location>
        <begin position="367"/>
        <end position="408"/>
    </location>
</feature>
<keyword evidence="6" id="KW-0064">Aspartyl protease</keyword>
<keyword evidence="5" id="KW-0645">Protease</keyword>
<evidence type="ECO:0000256" key="8">
    <source>
        <dbReference type="ARBA" id="ARBA00022927"/>
    </source>
</evidence>
<comment type="similarity">
    <text evidence="2">Belongs to the DDI1 family.</text>
</comment>
<dbReference type="InterPro" id="IPR019103">
    <property type="entry name" value="Peptidase_aspartic_DDI1-type"/>
</dbReference>
<dbReference type="Gene3D" id="2.40.70.10">
    <property type="entry name" value="Acid Proteases"/>
    <property type="match status" value="1"/>
</dbReference>
<keyword evidence="8" id="KW-0653">Protein transport</keyword>
<comment type="subcellular location">
    <subcellularLocation>
        <location evidence="1">Cytoplasm</location>
    </subcellularLocation>
</comment>
<feature type="region of interest" description="Disordered" evidence="9">
    <location>
        <begin position="326"/>
        <end position="364"/>
    </location>
</feature>
<accession>A0A4V6XXA3</accession>
<dbReference type="Gene3D" id="3.10.20.90">
    <property type="entry name" value="Phosphatidylinositol 3-kinase Catalytic Subunit, Chain A, domain 1"/>
    <property type="match status" value="1"/>
</dbReference>
<feature type="domain" description="Ubiquitin-like" evidence="11">
    <location>
        <begin position="1"/>
        <end position="70"/>
    </location>
</feature>
<evidence type="ECO:0000256" key="1">
    <source>
        <dbReference type="ARBA" id="ARBA00004496"/>
    </source>
</evidence>
<dbReference type="InterPro" id="IPR000626">
    <property type="entry name" value="Ubiquitin-like_dom"/>
</dbReference>
<sequence>MRITVMTADEQIISLEIDPHESVENVKALLEVETQVPLQQQQLLYNGREMRNNEKLSALGVKDEDLVMMVSNAAALSAPSNNLGFNPDGSAVNPGAFQQQLRNDSNTMAQLLQADPELAQVILGNDLNKFQDLLRQRHRQRSELRRQQEEEFALLEADPFDVEAQKKIEAAIRQKGIDENWAAALEYNPEAFARVIMLYVDMEVNGVPLKAFVDSGAQSTIISKSCAERCGLLRLLDQRYKGIAHGVGQSEILGRIHVAPIKIGNIFYPCSFMVLDSPNMEFLFGLDMLRKHQCIIDLKENVLRVGGGEVSVPFLQGHSTRFLDEERYSKEASSSGNPVTSGKAEKKNDPPAMGQSSGVARSSLTQGPDFEAKVAKLVELGFGREAVIQALKLFDGNEEQAAGFLFGG</sequence>
<dbReference type="PANTHER" id="PTHR12917:SF1">
    <property type="entry name" value="AT13091P"/>
    <property type="match status" value="1"/>
</dbReference>
<dbReference type="SUPFAM" id="SSF46934">
    <property type="entry name" value="UBA-like"/>
    <property type="match status" value="1"/>
</dbReference>
<dbReference type="GO" id="GO:0005737">
    <property type="term" value="C:cytoplasm"/>
    <property type="evidence" value="ECO:0007669"/>
    <property type="project" value="UniProtKB-SubCell"/>
</dbReference>
<dbReference type="SUPFAM" id="SSF54236">
    <property type="entry name" value="Ubiquitin-like"/>
    <property type="match status" value="1"/>
</dbReference>
<dbReference type="SMART" id="SM00165">
    <property type="entry name" value="UBA"/>
    <property type="match status" value="1"/>
</dbReference>
<proteinExistence type="inferred from homology"/>
<keyword evidence="7" id="KW-0378">Hydrolase</keyword>
<dbReference type="FunFam" id="2.40.70.10:FF:000005">
    <property type="entry name" value="DNA damage inducible 1 homolog 2"/>
    <property type="match status" value="1"/>
</dbReference>
<keyword evidence="4" id="KW-0963">Cytoplasm</keyword>
<dbReference type="GO" id="GO:0006508">
    <property type="term" value="P:proteolysis"/>
    <property type="evidence" value="ECO:0007669"/>
    <property type="project" value="UniProtKB-KW"/>
</dbReference>
<evidence type="ECO:0000259" key="11">
    <source>
        <dbReference type="PROSITE" id="PS50053"/>
    </source>
</evidence>
<dbReference type="SUPFAM" id="SSF50630">
    <property type="entry name" value="Acid proteases"/>
    <property type="match status" value="1"/>
</dbReference>
<dbReference type="InterPro" id="IPR029071">
    <property type="entry name" value="Ubiquitin-like_domsf"/>
</dbReference>
<evidence type="ECO:0000313" key="12">
    <source>
        <dbReference type="EMBL" id="TKS18266.1"/>
    </source>
</evidence>
<dbReference type="Pfam" id="PF24669">
    <property type="entry name" value="Ddi2_HDD"/>
    <property type="match status" value="1"/>
</dbReference>
<dbReference type="Pfam" id="PF00240">
    <property type="entry name" value="ubiquitin"/>
    <property type="match status" value="1"/>
</dbReference>
<evidence type="ECO:0000256" key="2">
    <source>
        <dbReference type="ARBA" id="ARBA00009136"/>
    </source>
</evidence>
<dbReference type="InterPro" id="IPR033882">
    <property type="entry name" value="DDI1_N"/>
</dbReference>